<dbReference type="PANTHER" id="PTHR10010">
    <property type="entry name" value="SOLUTE CARRIER FAMILY 34 SODIUM PHOSPHATE , MEMBER 2-RELATED"/>
    <property type="match status" value="1"/>
</dbReference>
<dbReference type="AlphaFoldDB" id="A0A5Q0M3F3"/>
<dbReference type="Gene3D" id="1.20.58.220">
    <property type="entry name" value="Phosphate transport system protein phou homolog 2, domain 2"/>
    <property type="match status" value="1"/>
</dbReference>
<dbReference type="InterPro" id="IPR026022">
    <property type="entry name" value="PhoU_dom"/>
</dbReference>
<evidence type="ECO:0000256" key="4">
    <source>
        <dbReference type="ARBA" id="ARBA00022989"/>
    </source>
</evidence>
<feature type="transmembrane region" description="Helical" evidence="6">
    <location>
        <begin position="104"/>
        <end position="121"/>
    </location>
</feature>
<feature type="transmembrane region" description="Helical" evidence="6">
    <location>
        <begin position="240"/>
        <end position="261"/>
    </location>
</feature>
<feature type="domain" description="PhoU" evidence="7">
    <location>
        <begin position="340"/>
        <end position="419"/>
    </location>
</feature>
<comment type="subcellular location">
    <subcellularLocation>
        <location evidence="1">Cell membrane</location>
        <topology evidence="1">Multi-pass membrane protein</topology>
    </subcellularLocation>
</comment>
<reference evidence="8 9" key="1">
    <citation type="submission" date="2019-10" db="EMBL/GenBank/DDBJ databases">
        <title>Complete genome sequence of Variovorax paradoxus 5C-2.</title>
        <authorList>
            <person name="Gogoleva N.E."/>
            <person name="Balkin A.S."/>
        </authorList>
    </citation>
    <scope>NUCLEOTIDE SEQUENCE [LARGE SCALE GENOMIC DNA]</scope>
    <source>
        <strain evidence="8 9">5C-2</strain>
    </source>
</reference>
<keyword evidence="3 6" id="KW-0812">Transmembrane</keyword>
<protein>
    <submittedName>
        <fullName evidence="8">Na/Pi cotransporter family protein</fullName>
    </submittedName>
</protein>
<feature type="transmembrane region" description="Helical" evidence="6">
    <location>
        <begin position="168"/>
        <end position="195"/>
    </location>
</feature>
<sequence>MTRLLELVAAIALLVWGTQLVRAGVLQAFGANLRYLLARAVGNRFAALTAGLGVTAVVQSSTATSLMAASFVAERVLALPLALAMMLGADIGTSLVALALSLDLSWLSPLCILVGVVMTVARRQSEMGRIFVGLGLVMLALKLVRASTMELTHMSALQGMLAGLGGDVALAITVGAALTLVAYSSLAIVLLTAVLATADLLPASAALGLVLGANVGSGLLGVLTTATAKLEARRVPLGNLVFKLGGVALVMPFVPALLAWAEAAGSDAAAHILGFHLAFNVVVALVFIGLTTQVSAFVQRCLPSPTAPKEGARTPHLAASALPTPHLALSCAVREAVYQADVVETMLRGIPAALQDNDLGLPERLRALDDTVDTLCSAIKAYLARLAPEALSLDEQRRRGEILAFAINMEQVADIAERVLLDVEERKIRPGRRMSVAGLTEVNELHARLMTTLSLSLGVFLGRQQRDARELVDEEQRFRELERAFANTHLVRYAGNTRESVDTSGLHLDLISELQRVHSHLCAIGYAVLEERAAPFSPAWGSQTP</sequence>
<feature type="transmembrane region" description="Helical" evidence="6">
    <location>
        <begin position="268"/>
        <end position="290"/>
    </location>
</feature>
<evidence type="ECO:0000256" key="6">
    <source>
        <dbReference type="SAM" id="Phobius"/>
    </source>
</evidence>
<dbReference type="Pfam" id="PF02690">
    <property type="entry name" value="Na_Pi_cotrans"/>
    <property type="match status" value="2"/>
</dbReference>
<dbReference type="InterPro" id="IPR038078">
    <property type="entry name" value="PhoU-like_sf"/>
</dbReference>
<dbReference type="NCBIfam" id="NF037997">
    <property type="entry name" value="Na_Pi_symport"/>
    <property type="match status" value="1"/>
</dbReference>
<feature type="transmembrane region" description="Helical" evidence="6">
    <location>
        <begin position="130"/>
        <end position="148"/>
    </location>
</feature>
<accession>A0A5Q0M3F3</accession>
<dbReference type="SUPFAM" id="SSF109755">
    <property type="entry name" value="PhoU-like"/>
    <property type="match status" value="1"/>
</dbReference>
<feature type="transmembrane region" description="Helical" evidence="6">
    <location>
        <begin position="207"/>
        <end position="228"/>
    </location>
</feature>
<proteinExistence type="predicted"/>
<evidence type="ECO:0000313" key="9">
    <source>
        <dbReference type="Proteomes" id="UP000326780"/>
    </source>
</evidence>
<dbReference type="GO" id="GO:0005436">
    <property type="term" value="F:sodium:phosphate symporter activity"/>
    <property type="evidence" value="ECO:0007669"/>
    <property type="project" value="InterPro"/>
</dbReference>
<dbReference type="EMBL" id="CP045644">
    <property type="protein sequence ID" value="QFZ83979.1"/>
    <property type="molecule type" value="Genomic_DNA"/>
</dbReference>
<dbReference type="RefSeq" id="WP_153282632.1">
    <property type="nucleotide sequence ID" value="NZ_CP045644.1"/>
</dbReference>
<evidence type="ECO:0000313" key="8">
    <source>
        <dbReference type="EMBL" id="QFZ83979.1"/>
    </source>
</evidence>
<keyword evidence="4 6" id="KW-1133">Transmembrane helix</keyword>
<dbReference type="NCBIfam" id="TIGR00704">
    <property type="entry name" value="NaPi_cotrn_rel"/>
    <property type="match status" value="1"/>
</dbReference>
<keyword evidence="2" id="KW-1003">Cell membrane</keyword>
<dbReference type="InterPro" id="IPR004633">
    <property type="entry name" value="NaPi_cotrn-rel/YqeW-like"/>
</dbReference>
<dbReference type="GO" id="GO:0005886">
    <property type="term" value="C:plasma membrane"/>
    <property type="evidence" value="ECO:0007669"/>
    <property type="project" value="UniProtKB-SubCell"/>
</dbReference>
<dbReference type="GO" id="GO:0044341">
    <property type="term" value="P:sodium-dependent phosphate transport"/>
    <property type="evidence" value="ECO:0007669"/>
    <property type="project" value="InterPro"/>
</dbReference>
<gene>
    <name evidence="8" type="ORF">GFK26_15065</name>
</gene>
<evidence type="ECO:0000256" key="2">
    <source>
        <dbReference type="ARBA" id="ARBA00022475"/>
    </source>
</evidence>
<dbReference type="PANTHER" id="PTHR10010:SF46">
    <property type="entry name" value="SODIUM-DEPENDENT PHOSPHATE TRANSPORT PROTEIN 2B"/>
    <property type="match status" value="1"/>
</dbReference>
<evidence type="ECO:0000259" key="7">
    <source>
        <dbReference type="Pfam" id="PF01895"/>
    </source>
</evidence>
<name>A0A5Q0M3F3_VARPD</name>
<evidence type="ECO:0000256" key="1">
    <source>
        <dbReference type="ARBA" id="ARBA00004651"/>
    </source>
</evidence>
<feature type="transmembrane region" description="Helical" evidence="6">
    <location>
        <begin position="47"/>
        <end position="69"/>
    </location>
</feature>
<dbReference type="Proteomes" id="UP000326780">
    <property type="component" value="Chromosome"/>
</dbReference>
<keyword evidence="5 6" id="KW-0472">Membrane</keyword>
<evidence type="ECO:0000256" key="5">
    <source>
        <dbReference type="ARBA" id="ARBA00023136"/>
    </source>
</evidence>
<dbReference type="Pfam" id="PF01895">
    <property type="entry name" value="PhoU"/>
    <property type="match status" value="1"/>
</dbReference>
<organism evidence="8 9">
    <name type="scientific">Variovorax paradoxus</name>
    <dbReference type="NCBI Taxonomy" id="34073"/>
    <lineage>
        <taxon>Bacteria</taxon>
        <taxon>Pseudomonadati</taxon>
        <taxon>Pseudomonadota</taxon>
        <taxon>Betaproteobacteria</taxon>
        <taxon>Burkholderiales</taxon>
        <taxon>Comamonadaceae</taxon>
        <taxon>Variovorax</taxon>
    </lineage>
</organism>
<dbReference type="InterPro" id="IPR003841">
    <property type="entry name" value="Na/Pi_transpt"/>
</dbReference>
<evidence type="ECO:0000256" key="3">
    <source>
        <dbReference type="ARBA" id="ARBA00022692"/>
    </source>
</evidence>